<organism evidence="7 8">
    <name type="scientific">Amycolatopsis albispora</name>
    <dbReference type="NCBI Taxonomy" id="1804986"/>
    <lineage>
        <taxon>Bacteria</taxon>
        <taxon>Bacillati</taxon>
        <taxon>Actinomycetota</taxon>
        <taxon>Actinomycetes</taxon>
        <taxon>Pseudonocardiales</taxon>
        <taxon>Pseudonocardiaceae</taxon>
        <taxon>Amycolatopsis</taxon>
    </lineage>
</organism>
<dbReference type="Gene3D" id="1.10.1660.10">
    <property type="match status" value="1"/>
</dbReference>
<keyword evidence="2" id="KW-0805">Transcription regulation</keyword>
<dbReference type="SMART" id="SM00422">
    <property type="entry name" value="HTH_MERR"/>
    <property type="match status" value="1"/>
</dbReference>
<keyword evidence="4" id="KW-0804">Transcription</keyword>
<proteinExistence type="predicted"/>
<evidence type="ECO:0000256" key="5">
    <source>
        <dbReference type="SAM" id="Coils"/>
    </source>
</evidence>
<dbReference type="PANTHER" id="PTHR30204">
    <property type="entry name" value="REDOX-CYCLING DRUG-SENSING TRANSCRIPTIONAL ACTIVATOR SOXR"/>
    <property type="match status" value="1"/>
</dbReference>
<dbReference type="KEGG" id="aab:A4R43_38550"/>
<reference evidence="7 8" key="1">
    <citation type="submission" date="2016-04" db="EMBL/GenBank/DDBJ databases">
        <title>Complete genome sequence and analysis of deep-sea sediment isolate, Amycolatopsis sp. WP1.</title>
        <authorList>
            <person name="Wang H."/>
            <person name="Chen S."/>
            <person name="Wu Q."/>
        </authorList>
    </citation>
    <scope>NUCLEOTIDE SEQUENCE [LARGE SCALE GENOMIC DNA]</scope>
    <source>
        <strain evidence="7 8">WP1</strain>
    </source>
</reference>
<evidence type="ECO:0000313" key="7">
    <source>
        <dbReference type="EMBL" id="AXB49120.1"/>
    </source>
</evidence>
<sequence>MLIGELSRRTGVGAHQLRYYEAQGLLEPARGTSSGYREYGEDAVLTVRQIRKLLDAGLSTQAIAYLQPCFSGTGPDLVPCQETLDLLNDRLQGLDEQIDTLNRTRQALRDYIAATEARMPEFPQYYCPDEAGQVVSAGSRPESR</sequence>
<keyword evidence="3" id="KW-0238">DNA-binding</keyword>
<dbReference type="InterPro" id="IPR000551">
    <property type="entry name" value="MerR-type_HTH_dom"/>
</dbReference>
<dbReference type="InterPro" id="IPR047057">
    <property type="entry name" value="MerR_fam"/>
</dbReference>
<evidence type="ECO:0000313" key="8">
    <source>
        <dbReference type="Proteomes" id="UP000250434"/>
    </source>
</evidence>
<dbReference type="InterPro" id="IPR009061">
    <property type="entry name" value="DNA-bd_dom_put_sf"/>
</dbReference>
<dbReference type="GO" id="GO:0003677">
    <property type="term" value="F:DNA binding"/>
    <property type="evidence" value="ECO:0007669"/>
    <property type="project" value="UniProtKB-KW"/>
</dbReference>
<feature type="domain" description="HTH merR-type" evidence="6">
    <location>
        <begin position="1"/>
        <end position="69"/>
    </location>
</feature>
<keyword evidence="1" id="KW-0678">Repressor</keyword>
<gene>
    <name evidence="7" type="ORF">A4R43_38550</name>
</gene>
<evidence type="ECO:0000256" key="1">
    <source>
        <dbReference type="ARBA" id="ARBA00022491"/>
    </source>
</evidence>
<name>A0A344LM46_9PSEU</name>
<protein>
    <submittedName>
        <fullName evidence="7">MerR family transcriptional regulator</fullName>
    </submittedName>
</protein>
<evidence type="ECO:0000259" key="6">
    <source>
        <dbReference type="PROSITE" id="PS50937"/>
    </source>
</evidence>
<dbReference type="Pfam" id="PF13411">
    <property type="entry name" value="MerR_1"/>
    <property type="match status" value="1"/>
</dbReference>
<dbReference type="GO" id="GO:0003700">
    <property type="term" value="F:DNA-binding transcription factor activity"/>
    <property type="evidence" value="ECO:0007669"/>
    <property type="project" value="InterPro"/>
</dbReference>
<dbReference type="Proteomes" id="UP000250434">
    <property type="component" value="Chromosome"/>
</dbReference>
<evidence type="ECO:0000256" key="4">
    <source>
        <dbReference type="ARBA" id="ARBA00023163"/>
    </source>
</evidence>
<accession>A0A344LM46</accession>
<dbReference type="PRINTS" id="PR00040">
    <property type="entry name" value="HTHMERR"/>
</dbReference>
<dbReference type="PANTHER" id="PTHR30204:SF69">
    <property type="entry name" value="MERR-FAMILY TRANSCRIPTIONAL REGULATOR"/>
    <property type="match status" value="1"/>
</dbReference>
<feature type="coiled-coil region" evidence="5">
    <location>
        <begin position="84"/>
        <end position="111"/>
    </location>
</feature>
<dbReference type="AlphaFoldDB" id="A0A344LM46"/>
<keyword evidence="5" id="KW-0175">Coiled coil</keyword>
<evidence type="ECO:0000256" key="3">
    <source>
        <dbReference type="ARBA" id="ARBA00023125"/>
    </source>
</evidence>
<dbReference type="OrthoDB" id="3824912at2"/>
<dbReference type="SUPFAM" id="SSF46955">
    <property type="entry name" value="Putative DNA-binding domain"/>
    <property type="match status" value="1"/>
</dbReference>
<evidence type="ECO:0000256" key="2">
    <source>
        <dbReference type="ARBA" id="ARBA00023015"/>
    </source>
</evidence>
<keyword evidence="8" id="KW-1185">Reference proteome</keyword>
<dbReference type="EMBL" id="CP015163">
    <property type="protein sequence ID" value="AXB49120.1"/>
    <property type="molecule type" value="Genomic_DNA"/>
</dbReference>
<dbReference type="PROSITE" id="PS50937">
    <property type="entry name" value="HTH_MERR_2"/>
    <property type="match status" value="1"/>
</dbReference>
<dbReference type="CDD" id="cd01282">
    <property type="entry name" value="HTH_MerR-like_sg3"/>
    <property type="match status" value="1"/>
</dbReference>